<dbReference type="FunFam" id="2.100.10.30:FF:000001">
    <property type="entry name" value="Jacalin-related lectin 33"/>
    <property type="match status" value="3"/>
</dbReference>
<proteinExistence type="inferred from homology"/>
<evidence type="ECO:0000259" key="3">
    <source>
        <dbReference type="PROSITE" id="PS51752"/>
    </source>
</evidence>
<feature type="domain" description="Jacalin-type lectin" evidence="3">
    <location>
        <begin position="1"/>
        <end position="51"/>
    </location>
</feature>
<sequence>MVVKSNRRVFGPFGTKEEGNYFLVPSNIGKIVGFFGSYDPYLTSVGVYVEPTDHFKSFGPFGGDGGAYWDDGTYTTIKRITVVSESVINSIHIEYDNNGTLVSSTKHGGSGGGTADVVDLDYPDEYVTSISGYHGRNLSSAVVQSITIKTNRRVYGPFGVEKGKDFSFPQTEGKIIGFHGRCGDHLNSIGGHLEPTSSLYAVKTIGPFGEGKGYLWDDEVHSAIKQIRITHGAFVSSICTEYYNDDGLSKWSKKHGQDLEPKMSTIKLDYPDEFPTSVTGYYDSINEMNDYSFTSLTFQSNRRTYGPFGREFGKRFSFPSFDGKILGFHGRSSGYLYALGAHIHPISDPTPSKSFGPFGGRDGDQWDDGFYTTIRQLVISSGSIVNSICIEYDKNGQSIWSSKHGQSVGDKTYTIKLDIPDEFLISTSGSYSSANSGSTIIESLTFQSNKKIYGPFGTGSGNKEFSLSSISYGKIIGFHGTCSDYLHSIGVYLKPIPMSYQLETCKPCGGQDGNVWDDGFHTTIRQLIVGVGSIVHSLQVEYDKHGRSMWCGRRGYSIGGNKYMVSPL</sequence>
<protein>
    <recommendedName>
        <fullName evidence="3">Jacalin-type lectin domain-containing protein</fullName>
    </recommendedName>
</protein>
<dbReference type="SUPFAM" id="SSF51101">
    <property type="entry name" value="Mannose-binding lectins"/>
    <property type="match status" value="5"/>
</dbReference>
<dbReference type="Gene3D" id="2.100.10.30">
    <property type="entry name" value="Jacalin-like lectin domain"/>
    <property type="match status" value="5"/>
</dbReference>
<feature type="domain" description="Jacalin-type lectin" evidence="3">
    <location>
        <begin position="352"/>
        <end position="495"/>
    </location>
</feature>
<dbReference type="PANTHER" id="PTHR47293:SF68">
    <property type="entry name" value="JACALIN-RELATED LECTIN 3"/>
    <property type="match status" value="1"/>
</dbReference>
<dbReference type="InterPro" id="IPR033734">
    <property type="entry name" value="Jacalin-like_lectin_dom_plant"/>
</dbReference>
<dbReference type="EMBL" id="KK914211">
    <property type="protein sequence ID" value="KDP46650.1"/>
    <property type="molecule type" value="Genomic_DNA"/>
</dbReference>
<evidence type="ECO:0000313" key="4">
    <source>
        <dbReference type="EMBL" id="KDP46650.1"/>
    </source>
</evidence>
<dbReference type="Proteomes" id="UP000027138">
    <property type="component" value="Unassembled WGS sequence"/>
</dbReference>
<dbReference type="AlphaFoldDB" id="A0A067LP41"/>
<name>A0A067LP41_JATCU</name>
<evidence type="ECO:0000256" key="2">
    <source>
        <dbReference type="ARBA" id="ARBA00022734"/>
    </source>
</evidence>
<dbReference type="GO" id="GO:0005536">
    <property type="term" value="F:D-glucose binding"/>
    <property type="evidence" value="ECO:0007669"/>
    <property type="project" value="UniProtKB-ARBA"/>
</dbReference>
<keyword evidence="5" id="KW-1185">Reference proteome</keyword>
<reference evidence="4 5" key="1">
    <citation type="journal article" date="2014" name="PLoS ONE">
        <title>Global Analysis of Gene Expression Profiles in Physic Nut (Jatropha curcas L.) Seedlings Exposed to Salt Stress.</title>
        <authorList>
            <person name="Zhang L."/>
            <person name="Zhang C."/>
            <person name="Wu P."/>
            <person name="Chen Y."/>
            <person name="Li M."/>
            <person name="Jiang H."/>
            <person name="Wu G."/>
        </authorList>
    </citation>
    <scope>NUCLEOTIDE SEQUENCE [LARGE SCALE GENOMIC DNA]</scope>
    <source>
        <strain evidence="5">cv. GZQX0401</strain>
        <tissue evidence="4">Young leaves</tissue>
    </source>
</reference>
<accession>A0A067LP41</accession>
<keyword evidence="2" id="KW-0430">Lectin</keyword>
<organism evidence="4 5">
    <name type="scientific">Jatropha curcas</name>
    <name type="common">Barbados nut</name>
    <dbReference type="NCBI Taxonomy" id="180498"/>
    <lineage>
        <taxon>Eukaryota</taxon>
        <taxon>Viridiplantae</taxon>
        <taxon>Streptophyta</taxon>
        <taxon>Embryophyta</taxon>
        <taxon>Tracheophyta</taxon>
        <taxon>Spermatophyta</taxon>
        <taxon>Magnoliopsida</taxon>
        <taxon>eudicotyledons</taxon>
        <taxon>Gunneridae</taxon>
        <taxon>Pentapetalae</taxon>
        <taxon>rosids</taxon>
        <taxon>fabids</taxon>
        <taxon>Malpighiales</taxon>
        <taxon>Euphorbiaceae</taxon>
        <taxon>Crotonoideae</taxon>
        <taxon>Jatropheae</taxon>
        <taxon>Jatropha</taxon>
    </lineage>
</organism>
<dbReference type="OrthoDB" id="4325201at2759"/>
<evidence type="ECO:0000313" key="5">
    <source>
        <dbReference type="Proteomes" id="UP000027138"/>
    </source>
</evidence>
<dbReference type="PANTHER" id="PTHR47293">
    <property type="entry name" value="JACALIN-RELATED LECTIN 3"/>
    <property type="match status" value="1"/>
</dbReference>
<dbReference type="GO" id="GO:0005537">
    <property type="term" value="F:D-mannose binding"/>
    <property type="evidence" value="ECO:0007669"/>
    <property type="project" value="UniProtKB-ARBA"/>
</dbReference>
<dbReference type="InterPro" id="IPR001229">
    <property type="entry name" value="Jacalin-like_lectin_dom"/>
</dbReference>
<gene>
    <name evidence="4" type="ORF">JCGZ_10959</name>
</gene>
<dbReference type="SMART" id="SM00915">
    <property type="entry name" value="Jacalin"/>
    <property type="match status" value="3"/>
</dbReference>
<dbReference type="CDD" id="cd09612">
    <property type="entry name" value="Jacalin"/>
    <property type="match status" value="3"/>
</dbReference>
<dbReference type="InterPro" id="IPR036404">
    <property type="entry name" value="Jacalin-like_lectin_dom_sf"/>
</dbReference>
<feature type="domain" description="Jacalin-type lectin" evidence="3">
    <location>
        <begin position="502"/>
        <end position="568"/>
    </location>
</feature>
<evidence type="ECO:0000256" key="1">
    <source>
        <dbReference type="ARBA" id="ARBA00006568"/>
    </source>
</evidence>
<feature type="domain" description="Jacalin-type lectin" evidence="3">
    <location>
        <begin position="202"/>
        <end position="345"/>
    </location>
</feature>
<comment type="similarity">
    <text evidence="1">Belongs to the jacalin lectin family.</text>
</comment>
<feature type="domain" description="Jacalin-type lectin" evidence="3">
    <location>
        <begin position="55"/>
        <end position="195"/>
    </location>
</feature>
<dbReference type="PROSITE" id="PS51752">
    <property type="entry name" value="JACALIN_LECTIN"/>
    <property type="match status" value="5"/>
</dbReference>
<dbReference type="Pfam" id="PF01419">
    <property type="entry name" value="Jacalin"/>
    <property type="match status" value="5"/>
</dbReference>